<dbReference type="Proteomes" id="UP000440224">
    <property type="component" value="Unassembled WGS sequence"/>
</dbReference>
<evidence type="ECO:0000313" key="1">
    <source>
        <dbReference type="EMBL" id="MRG92362.1"/>
    </source>
</evidence>
<dbReference type="OrthoDB" id="5480711at2"/>
<reference evidence="1 2" key="1">
    <citation type="submission" date="2019-10" db="EMBL/GenBank/DDBJ databases">
        <title>A soil myxobacterium in the family Polyangiaceae.</title>
        <authorList>
            <person name="Li Y."/>
            <person name="Wang J."/>
        </authorList>
    </citation>
    <scope>NUCLEOTIDE SEQUENCE [LARGE SCALE GENOMIC DNA]</scope>
    <source>
        <strain evidence="1 2">DSM 14734</strain>
    </source>
</reference>
<dbReference type="RefSeq" id="WP_153819250.1">
    <property type="nucleotide sequence ID" value="NZ_WJIE01000003.1"/>
</dbReference>
<organism evidence="1 2">
    <name type="scientific">Polyangium spumosum</name>
    <dbReference type="NCBI Taxonomy" id="889282"/>
    <lineage>
        <taxon>Bacteria</taxon>
        <taxon>Pseudomonadati</taxon>
        <taxon>Myxococcota</taxon>
        <taxon>Polyangia</taxon>
        <taxon>Polyangiales</taxon>
        <taxon>Polyangiaceae</taxon>
        <taxon>Polyangium</taxon>
    </lineage>
</organism>
<proteinExistence type="predicted"/>
<dbReference type="PROSITE" id="PS51257">
    <property type="entry name" value="PROKAR_LIPOPROTEIN"/>
    <property type="match status" value="1"/>
</dbReference>
<keyword evidence="2" id="KW-1185">Reference proteome</keyword>
<protein>
    <recommendedName>
        <fullName evidence="3">Lipoprotein</fullName>
    </recommendedName>
</protein>
<dbReference type="EMBL" id="WJIE01000003">
    <property type="protein sequence ID" value="MRG92362.1"/>
    <property type="molecule type" value="Genomic_DNA"/>
</dbReference>
<accession>A0A6N7PJP5</accession>
<dbReference type="AlphaFoldDB" id="A0A6N7PJP5"/>
<gene>
    <name evidence="1" type="ORF">GF068_10535</name>
</gene>
<sequence>MKNFIHSGIAGLVAVGLAACVADTSWDQGTEEEGLTDSVSQAEVTACPGFAAQIPNVKYDKELVITNPAVVDDPCRTIMDNPLCTDPNKTQINGKWSFWYLMSQMAGSNNVSRFVLKWLESFEADDIVVNGQTLQARTPIRSLIIDPWRQKSGCAIGLKYDQFGGACNLNPKLAPFRLLGIFNRVDLRSGGAGSVDPYGNIVSGGDAGEGRFVFGFTQVPNSVDSVANATQLPDATMIFEYKLPTNNRTAQQWALAWRALGNFTTFDAGYKNALQTITEGFVKNGLVAGNPNNGSSIAQVRSDEKTFHPPPAIASQKVWSMREFKLGCLPGQTCGTNDRFLVNTTTGQTPPHDSVWDPINVTNQTTTLDAFLTENQTSIINGTHVVPAMYNGVHFLAGDSRSRSGINAIQWNRTNDMSYMDPNVCTARRLFAFSTCSGCHYFETDNTVSNLHIRNRDTGVPSELSPFLSQSPRVVTSDPCEVSVSYDEPKRRKCELLALAAGKSTPVNKHTGRTH</sequence>
<name>A0A6N7PJP5_9BACT</name>
<evidence type="ECO:0008006" key="3">
    <source>
        <dbReference type="Google" id="ProtNLM"/>
    </source>
</evidence>
<comment type="caution">
    <text evidence="1">The sequence shown here is derived from an EMBL/GenBank/DDBJ whole genome shotgun (WGS) entry which is preliminary data.</text>
</comment>
<evidence type="ECO:0000313" key="2">
    <source>
        <dbReference type="Proteomes" id="UP000440224"/>
    </source>
</evidence>